<proteinExistence type="predicted"/>
<organism evidence="1">
    <name type="scientific">viral metagenome</name>
    <dbReference type="NCBI Taxonomy" id="1070528"/>
    <lineage>
        <taxon>unclassified sequences</taxon>
        <taxon>metagenomes</taxon>
        <taxon>organismal metagenomes</taxon>
    </lineage>
</organism>
<accession>A0A6C0M0V0</accession>
<sequence>MQYQQLEERLKNEVAIYYETHVHKKFLADVYAVIPKGRKCAIWFTRRQCWMFQIAKRPLHADTRNVLYDAVRMIKMPFANEAWYSGQGTILYGTCVSEKRTDVQKRFSVENVHYLCGEKQPDNGNLGRFAALFDMYAKETTTAKLNHHFQLFMPIMHANYNDALRDAMAIKTYDVFCIQHRFLNRTCNEFKNVFMQPSMPDQIPKPVFFPKQANVVEHVKVHTQQVHTQQVHTHAQLKSRVFTIRPDIQNDIYYVLLNPDEPITANTMIAHIPNYKTSVMMNSLFRNIKENRNLDALEESDDENEAQVPLVNLETSLQMACVFSHRFKRWQPVGLQSVEVL</sequence>
<name>A0A6C0M0V0_9ZZZZ</name>
<evidence type="ECO:0000313" key="1">
    <source>
        <dbReference type="EMBL" id="QHU36676.1"/>
    </source>
</evidence>
<dbReference type="EMBL" id="MN740631">
    <property type="protein sequence ID" value="QHU36676.1"/>
    <property type="molecule type" value="Genomic_DNA"/>
</dbReference>
<protein>
    <submittedName>
        <fullName evidence="1">Uncharacterized protein</fullName>
    </submittedName>
</protein>
<dbReference type="AlphaFoldDB" id="A0A6C0M0V0"/>
<reference evidence="1" key="1">
    <citation type="journal article" date="2020" name="Nature">
        <title>Giant virus diversity and host interactions through global metagenomics.</title>
        <authorList>
            <person name="Schulz F."/>
            <person name="Roux S."/>
            <person name="Paez-Espino D."/>
            <person name="Jungbluth S."/>
            <person name="Walsh D.A."/>
            <person name="Denef V.J."/>
            <person name="McMahon K.D."/>
            <person name="Konstantinidis K.T."/>
            <person name="Eloe-Fadrosh E.A."/>
            <person name="Kyrpides N.C."/>
            <person name="Woyke T."/>
        </authorList>
    </citation>
    <scope>NUCLEOTIDE SEQUENCE</scope>
    <source>
        <strain evidence="1">GVMAG-S-1035124-57</strain>
    </source>
</reference>